<dbReference type="PATRIC" id="fig|864069.3.peg.3684"/>
<dbReference type="Proteomes" id="UP000003947">
    <property type="component" value="Unassembled WGS sequence"/>
</dbReference>
<dbReference type="EMBL" id="JH660645">
    <property type="protein sequence ID" value="EIM26833.1"/>
    <property type="molecule type" value="Genomic_DNA"/>
</dbReference>
<evidence type="ECO:0000313" key="2">
    <source>
        <dbReference type="Proteomes" id="UP000003947"/>
    </source>
</evidence>
<reference evidence="1 2" key="1">
    <citation type="submission" date="2012-02" db="EMBL/GenBank/DDBJ databases">
        <title>Improved High-Quality Draft sequence of Microvirga sp. WSM3557.</title>
        <authorList>
            <consortium name="US DOE Joint Genome Institute"/>
            <person name="Lucas S."/>
            <person name="Han J."/>
            <person name="Lapidus A."/>
            <person name="Cheng J.-F."/>
            <person name="Goodwin L."/>
            <person name="Pitluck S."/>
            <person name="Peters L."/>
            <person name="Zhang X."/>
            <person name="Detter J.C."/>
            <person name="Han C."/>
            <person name="Tapia R."/>
            <person name="Land M."/>
            <person name="Hauser L."/>
            <person name="Kyrpides N."/>
            <person name="Ivanova N."/>
            <person name="Pagani I."/>
            <person name="Brau L."/>
            <person name="Yates R."/>
            <person name="O'Hara G."/>
            <person name="Rui T."/>
            <person name="Howieson J."/>
            <person name="Reeve W."/>
            <person name="Woyke T."/>
        </authorList>
    </citation>
    <scope>NUCLEOTIDE SEQUENCE [LARGE SCALE GENOMIC DNA]</scope>
    <source>
        <strain evidence="1 2">WSM3557</strain>
    </source>
</reference>
<name>I4YS91_9HYPH</name>
<proteinExistence type="predicted"/>
<dbReference type="AlphaFoldDB" id="I4YS91"/>
<sequence length="70" mass="8455">MSSAKQYIVRRNLRARFGNISEMTLWRWERDKKLSFPRAIAINGRKYYDLAEIEEWERTRAAAGQIHLRE</sequence>
<accession>I4YS91</accession>
<dbReference type="HOGENOM" id="CLU_140176_18_0_5"/>
<gene>
    <name evidence="1" type="ORF">MicloDRAFT_00033840</name>
</gene>
<dbReference type="InterPro" id="IPR009061">
    <property type="entry name" value="DNA-bd_dom_put_sf"/>
</dbReference>
<dbReference type="STRING" id="864069.MicloDRAFT_00033840"/>
<evidence type="ECO:0000313" key="1">
    <source>
        <dbReference type="EMBL" id="EIM26833.1"/>
    </source>
</evidence>
<dbReference type="OrthoDB" id="8091188at2"/>
<dbReference type="SUPFAM" id="SSF46955">
    <property type="entry name" value="Putative DNA-binding domain"/>
    <property type="match status" value="1"/>
</dbReference>
<keyword evidence="2" id="KW-1185">Reference proteome</keyword>
<protein>
    <submittedName>
        <fullName evidence="1">Uncharacterized protein</fullName>
    </submittedName>
</protein>
<organism evidence="1 2">
    <name type="scientific">Microvirga lotononidis</name>
    <dbReference type="NCBI Taxonomy" id="864069"/>
    <lineage>
        <taxon>Bacteria</taxon>
        <taxon>Pseudomonadati</taxon>
        <taxon>Pseudomonadota</taxon>
        <taxon>Alphaproteobacteria</taxon>
        <taxon>Hyphomicrobiales</taxon>
        <taxon>Methylobacteriaceae</taxon>
        <taxon>Microvirga</taxon>
    </lineage>
</organism>